<name>A0A1I3T3L3_9BACL</name>
<reference evidence="2" key="1">
    <citation type="submission" date="2016-10" db="EMBL/GenBank/DDBJ databases">
        <authorList>
            <person name="Varghese N."/>
            <person name="Submissions S."/>
        </authorList>
    </citation>
    <scope>NUCLEOTIDE SEQUENCE [LARGE SCALE GENOMIC DNA]</scope>
    <source>
        <strain evidence="2">OK042</strain>
    </source>
</reference>
<evidence type="ECO:0000313" key="1">
    <source>
        <dbReference type="EMBL" id="SFJ65220.1"/>
    </source>
</evidence>
<sequence length="80" mass="9290">MSLEGLLLLSADNDRDTCGGNFAKRVSSLIRHFHLIGRGVFLILQKYARRLHFHFEGFLIKVSNEKHNRIMPSRHMVSQK</sequence>
<organism evidence="1 2">
    <name type="scientific">Brevibacillus centrosporus</name>
    <dbReference type="NCBI Taxonomy" id="54910"/>
    <lineage>
        <taxon>Bacteria</taxon>
        <taxon>Bacillati</taxon>
        <taxon>Bacillota</taxon>
        <taxon>Bacilli</taxon>
        <taxon>Bacillales</taxon>
        <taxon>Paenibacillaceae</taxon>
        <taxon>Brevibacillus</taxon>
    </lineage>
</organism>
<dbReference type="EMBL" id="FORT01000004">
    <property type="protein sequence ID" value="SFJ65220.1"/>
    <property type="molecule type" value="Genomic_DNA"/>
</dbReference>
<gene>
    <name evidence="1" type="ORF">SAMN05518846_104400</name>
</gene>
<evidence type="ECO:0000313" key="2">
    <source>
        <dbReference type="Proteomes" id="UP000198915"/>
    </source>
</evidence>
<keyword evidence="2" id="KW-1185">Reference proteome</keyword>
<dbReference type="Proteomes" id="UP000198915">
    <property type="component" value="Unassembled WGS sequence"/>
</dbReference>
<dbReference type="AlphaFoldDB" id="A0A1I3T3L3"/>
<accession>A0A1I3T3L3</accession>
<proteinExistence type="predicted"/>
<dbReference type="STRING" id="1884381.SAMN05518846_104400"/>
<protein>
    <submittedName>
        <fullName evidence="1">Uncharacterized protein</fullName>
    </submittedName>
</protein>